<evidence type="ECO:0000256" key="1">
    <source>
        <dbReference type="SAM" id="MobiDB-lite"/>
    </source>
</evidence>
<proteinExistence type="predicted"/>
<feature type="compositionally biased region" description="Acidic residues" evidence="1">
    <location>
        <begin position="105"/>
        <end position="115"/>
    </location>
</feature>
<evidence type="ECO:0000313" key="2">
    <source>
        <dbReference type="EMBL" id="RHZ86713.1"/>
    </source>
</evidence>
<feature type="region of interest" description="Disordered" evidence="1">
    <location>
        <begin position="92"/>
        <end position="115"/>
    </location>
</feature>
<protein>
    <submittedName>
        <fullName evidence="2">Uncharacterized protein</fullName>
    </submittedName>
</protein>
<accession>A0A397JP76</accession>
<keyword evidence="3" id="KW-1185">Reference proteome</keyword>
<dbReference type="EMBL" id="PQFF01000043">
    <property type="protein sequence ID" value="RHZ86713.1"/>
    <property type="molecule type" value="Genomic_DNA"/>
</dbReference>
<name>A0A397JP76_9GLOM</name>
<dbReference type="Proteomes" id="UP000266861">
    <property type="component" value="Unassembled WGS sequence"/>
</dbReference>
<reference evidence="2 3" key="1">
    <citation type="submission" date="2018-08" db="EMBL/GenBank/DDBJ databases">
        <title>Genome and evolution of the arbuscular mycorrhizal fungus Diversispora epigaea (formerly Glomus versiforme) and its bacterial endosymbionts.</title>
        <authorList>
            <person name="Sun X."/>
            <person name="Fei Z."/>
            <person name="Harrison M."/>
        </authorList>
    </citation>
    <scope>NUCLEOTIDE SEQUENCE [LARGE SCALE GENOMIC DNA]</scope>
    <source>
        <strain evidence="2 3">IT104</strain>
    </source>
</reference>
<dbReference type="OrthoDB" id="2467492at2759"/>
<dbReference type="AlphaFoldDB" id="A0A397JP76"/>
<organism evidence="2 3">
    <name type="scientific">Diversispora epigaea</name>
    <dbReference type="NCBI Taxonomy" id="1348612"/>
    <lineage>
        <taxon>Eukaryota</taxon>
        <taxon>Fungi</taxon>
        <taxon>Fungi incertae sedis</taxon>
        <taxon>Mucoromycota</taxon>
        <taxon>Glomeromycotina</taxon>
        <taxon>Glomeromycetes</taxon>
        <taxon>Diversisporales</taxon>
        <taxon>Diversisporaceae</taxon>
        <taxon>Diversispora</taxon>
    </lineage>
</organism>
<evidence type="ECO:0000313" key="3">
    <source>
        <dbReference type="Proteomes" id="UP000266861"/>
    </source>
</evidence>
<comment type="caution">
    <text evidence="2">The sequence shown here is derived from an EMBL/GenBank/DDBJ whole genome shotgun (WGS) entry which is preliminary data.</text>
</comment>
<gene>
    <name evidence="2" type="ORF">Glove_46g25</name>
</gene>
<sequence>MDLGKARDRSKVLESMALRNKITKNINGIKEDIALLKEIVEKMINIYQVHGTRQPEAVKPEIGLEIIDLVANPDISRRKRTPCKVKRKKIILNDTTSSSSSESVSDSESDIEISE</sequence>